<evidence type="ECO:0000313" key="2">
    <source>
        <dbReference type="Proteomes" id="UP001164929"/>
    </source>
</evidence>
<protein>
    <submittedName>
        <fullName evidence="1">Uncharacterized protein</fullName>
    </submittedName>
</protein>
<proteinExistence type="predicted"/>
<accession>A0AAD6PQH3</accession>
<name>A0AAD6PQH3_9ROSI</name>
<sequence length="73" mass="7880">MEERLGDGDERVRGFCSVKEKGGAEASLWSWSDALSRLRQGKRGLCPGMCGEEQMAVSLGFFSREGGVAALLI</sequence>
<dbReference type="Proteomes" id="UP001164929">
    <property type="component" value="Chromosome 18"/>
</dbReference>
<comment type="caution">
    <text evidence="1">The sequence shown here is derived from an EMBL/GenBank/DDBJ whole genome shotgun (WGS) entry which is preliminary data.</text>
</comment>
<gene>
    <name evidence="1" type="ORF">NC653_039533</name>
</gene>
<keyword evidence="2" id="KW-1185">Reference proteome</keyword>
<dbReference type="EMBL" id="JAQIZT010000018">
    <property type="protein sequence ID" value="KAJ6957596.1"/>
    <property type="molecule type" value="Genomic_DNA"/>
</dbReference>
<evidence type="ECO:0000313" key="1">
    <source>
        <dbReference type="EMBL" id="KAJ6957596.1"/>
    </source>
</evidence>
<reference evidence="1 2" key="1">
    <citation type="journal article" date="2023" name="Mol. Ecol. Resour.">
        <title>Chromosome-level genome assembly of a triploid poplar Populus alba 'Berolinensis'.</title>
        <authorList>
            <person name="Chen S."/>
            <person name="Yu Y."/>
            <person name="Wang X."/>
            <person name="Wang S."/>
            <person name="Zhang T."/>
            <person name="Zhou Y."/>
            <person name="He R."/>
            <person name="Meng N."/>
            <person name="Wang Y."/>
            <person name="Liu W."/>
            <person name="Liu Z."/>
            <person name="Liu J."/>
            <person name="Guo Q."/>
            <person name="Huang H."/>
            <person name="Sederoff R.R."/>
            <person name="Wang G."/>
            <person name="Qu G."/>
            <person name="Chen S."/>
        </authorList>
    </citation>
    <scope>NUCLEOTIDE SEQUENCE [LARGE SCALE GENOMIC DNA]</scope>
    <source>
        <strain evidence="1">SC-2020</strain>
    </source>
</reference>
<organism evidence="1 2">
    <name type="scientific">Populus alba x Populus x berolinensis</name>
    <dbReference type="NCBI Taxonomy" id="444605"/>
    <lineage>
        <taxon>Eukaryota</taxon>
        <taxon>Viridiplantae</taxon>
        <taxon>Streptophyta</taxon>
        <taxon>Embryophyta</taxon>
        <taxon>Tracheophyta</taxon>
        <taxon>Spermatophyta</taxon>
        <taxon>Magnoliopsida</taxon>
        <taxon>eudicotyledons</taxon>
        <taxon>Gunneridae</taxon>
        <taxon>Pentapetalae</taxon>
        <taxon>rosids</taxon>
        <taxon>fabids</taxon>
        <taxon>Malpighiales</taxon>
        <taxon>Salicaceae</taxon>
        <taxon>Saliceae</taxon>
        <taxon>Populus</taxon>
    </lineage>
</organism>
<dbReference type="AlphaFoldDB" id="A0AAD6PQH3"/>